<evidence type="ECO:0000313" key="4">
    <source>
        <dbReference type="Proteomes" id="UP000463961"/>
    </source>
</evidence>
<evidence type="ECO:0000256" key="1">
    <source>
        <dbReference type="SAM" id="Coils"/>
    </source>
</evidence>
<dbReference type="Pfam" id="PF07996">
    <property type="entry name" value="T4SS"/>
    <property type="match status" value="1"/>
</dbReference>
<proteinExistence type="predicted"/>
<feature type="signal peptide" evidence="2">
    <location>
        <begin position="1"/>
        <end position="22"/>
    </location>
</feature>
<dbReference type="SUPFAM" id="SSF101082">
    <property type="entry name" value="Typo IV secretion system protein TraC"/>
    <property type="match status" value="1"/>
</dbReference>
<keyword evidence="2" id="KW-0732">Signal</keyword>
<dbReference type="NCBIfam" id="TIGR02791">
    <property type="entry name" value="VirB5"/>
    <property type="match status" value="1"/>
</dbReference>
<dbReference type="Gene3D" id="1.20.58.430">
    <property type="entry name" value="Type IV secretion system, VirB5-domain"/>
    <property type="match status" value="1"/>
</dbReference>
<dbReference type="Proteomes" id="UP000463961">
    <property type="component" value="Chromosome"/>
</dbReference>
<dbReference type="CDD" id="cd14262">
    <property type="entry name" value="VirB5_like"/>
    <property type="match status" value="1"/>
</dbReference>
<dbReference type="InterPro" id="IPR014158">
    <property type="entry name" value="T4SS_VirB5"/>
</dbReference>
<gene>
    <name evidence="3" type="ORF">ICHIAU1_10150</name>
</gene>
<protein>
    <submittedName>
        <fullName evidence="3">P-type DNA transfer protein VirB5</fullName>
    </submittedName>
</protein>
<organism evidence="3 4">
    <name type="scientific">Fluviibacter phosphoraccumulans</name>
    <dbReference type="NCBI Taxonomy" id="1751046"/>
    <lineage>
        <taxon>Bacteria</taxon>
        <taxon>Pseudomonadati</taxon>
        <taxon>Pseudomonadota</taxon>
        <taxon>Betaproteobacteria</taxon>
        <taxon>Rhodocyclales</taxon>
        <taxon>Fluviibacteraceae</taxon>
        <taxon>Fluviibacter</taxon>
    </lineage>
</organism>
<sequence length="232" mass="25768">MRRQAIALFFAAAVSFQTPVHAQGIPVIDMANLEQALQNIAAWQRQLQSMQQQYEQQVAQFKALTGARGFGDVLNNPLLQKYLPLNWQQVYQGVRSGNMSDVAAAARQQNLIYDCLAQTGQSQQLCRAQLGATYQVRDIFQKAYDTAVAQFDRIAQLQSQIGKTDDPKGIAELQARIGTEQSVLQNAMLQAQLGQQLAEAENKLILQQRAEIAHKAYSAGGALDTQPMNYQR</sequence>
<dbReference type="OrthoDB" id="9780974at2"/>
<feature type="coiled-coil region" evidence="1">
    <location>
        <begin position="33"/>
        <end position="60"/>
    </location>
</feature>
<evidence type="ECO:0000256" key="2">
    <source>
        <dbReference type="SAM" id="SignalP"/>
    </source>
</evidence>
<reference evidence="4" key="1">
    <citation type="submission" date="2020-01" db="EMBL/GenBank/DDBJ databases">
        <title>Phosphoaccumulans saitamaens gen. nov., sp. nov., a polyphosphate accumulating bacterium isolated from surface river water.</title>
        <authorList>
            <person name="Watanabe K."/>
            <person name="Suda W."/>
        </authorList>
    </citation>
    <scope>NUCLEOTIDE SEQUENCE [LARGE SCALE GENOMIC DNA]</scope>
    <source>
        <strain evidence="4">ICHIAU1</strain>
    </source>
</reference>
<feature type="chain" id="PRO_5030738915" evidence="2">
    <location>
        <begin position="23"/>
        <end position="232"/>
    </location>
</feature>
<keyword evidence="1" id="KW-0175">Coiled coil</keyword>
<dbReference type="RefSeq" id="WP_162050507.1">
    <property type="nucleotide sequence ID" value="NZ_AP022345.1"/>
</dbReference>
<dbReference type="EMBL" id="AP022345">
    <property type="protein sequence ID" value="BBU68732.1"/>
    <property type="molecule type" value="Genomic_DNA"/>
</dbReference>
<evidence type="ECO:0000313" key="3">
    <source>
        <dbReference type="EMBL" id="BBU68732.1"/>
    </source>
</evidence>
<dbReference type="AlphaFoldDB" id="A0A7R6QWL4"/>
<dbReference type="InterPro" id="IPR023220">
    <property type="entry name" value="T4SS_VirB5-domain"/>
</dbReference>
<accession>A0A7R6QWL4</accession>
<name>A0A7R6QWL4_9RHOO</name>
<keyword evidence="4" id="KW-1185">Reference proteome</keyword>